<gene>
    <name evidence="2" type="ORF">G647_02807</name>
</gene>
<dbReference type="VEuPathDB" id="FungiDB:G647_02807"/>
<evidence type="ECO:0000313" key="2">
    <source>
        <dbReference type="EMBL" id="ETI26030.1"/>
    </source>
</evidence>
<reference evidence="2 3" key="1">
    <citation type="submission" date="2013-03" db="EMBL/GenBank/DDBJ databases">
        <title>The Genome Sequence of Cladophialophora carrionii CBS 160.54.</title>
        <authorList>
            <consortium name="The Broad Institute Genomics Platform"/>
            <person name="Cuomo C."/>
            <person name="de Hoog S."/>
            <person name="Gorbushina A."/>
            <person name="Walker B."/>
            <person name="Young S.K."/>
            <person name="Zeng Q."/>
            <person name="Gargeya S."/>
            <person name="Fitzgerald M."/>
            <person name="Haas B."/>
            <person name="Abouelleil A."/>
            <person name="Allen A.W."/>
            <person name="Alvarado L."/>
            <person name="Arachchi H.M."/>
            <person name="Berlin A.M."/>
            <person name="Chapman S.B."/>
            <person name="Gainer-Dewar J."/>
            <person name="Goldberg J."/>
            <person name="Griggs A."/>
            <person name="Gujja S."/>
            <person name="Hansen M."/>
            <person name="Howarth C."/>
            <person name="Imamovic A."/>
            <person name="Ireland A."/>
            <person name="Larimer J."/>
            <person name="McCowan C."/>
            <person name="Murphy C."/>
            <person name="Pearson M."/>
            <person name="Poon T.W."/>
            <person name="Priest M."/>
            <person name="Roberts A."/>
            <person name="Saif S."/>
            <person name="Shea T."/>
            <person name="Sisk P."/>
            <person name="Sykes S."/>
            <person name="Wortman J."/>
            <person name="Nusbaum C."/>
            <person name="Birren B."/>
        </authorList>
    </citation>
    <scope>NUCLEOTIDE SEQUENCE [LARGE SCALE GENOMIC DNA]</scope>
    <source>
        <strain evidence="2 3">CBS 160.54</strain>
    </source>
</reference>
<evidence type="ECO:0000313" key="3">
    <source>
        <dbReference type="Proteomes" id="UP000030678"/>
    </source>
</evidence>
<feature type="region of interest" description="Disordered" evidence="1">
    <location>
        <begin position="1"/>
        <end position="33"/>
    </location>
</feature>
<dbReference type="HOGENOM" id="CLU_127199_0_0_1"/>
<feature type="region of interest" description="Disordered" evidence="1">
    <location>
        <begin position="51"/>
        <end position="149"/>
    </location>
</feature>
<dbReference type="AlphaFoldDB" id="V9DGQ3"/>
<evidence type="ECO:0000256" key="1">
    <source>
        <dbReference type="SAM" id="MobiDB-lite"/>
    </source>
</evidence>
<accession>V9DGQ3</accession>
<feature type="compositionally biased region" description="Basic and acidic residues" evidence="1">
    <location>
        <begin position="66"/>
        <end position="81"/>
    </location>
</feature>
<sequence>MQDSRFLKLTPEEPRPHVPKPTTGPIHRLEGTDLLPLRRVSGLADLKPSAKLDASLPKFLNLTPDPPKHSGSDAHNKRDHLQQGAEQPACKSSGKKRSASNGGHEVGSTEHNEMPDSYNKAESKRGGGGNKTAQASYAPDPDTANIEGDVDVDWVNDGFQLPPRRFNWRAIVGTGGEPTRSV</sequence>
<name>V9DGQ3_9EURO</name>
<dbReference type="GeneID" id="19981300"/>
<protein>
    <submittedName>
        <fullName evidence="2">Uncharacterized protein</fullName>
    </submittedName>
</protein>
<feature type="compositionally biased region" description="Basic and acidic residues" evidence="1">
    <location>
        <begin position="107"/>
        <end position="125"/>
    </location>
</feature>
<organism evidence="2 3">
    <name type="scientific">Cladophialophora carrionii CBS 160.54</name>
    <dbReference type="NCBI Taxonomy" id="1279043"/>
    <lineage>
        <taxon>Eukaryota</taxon>
        <taxon>Fungi</taxon>
        <taxon>Dikarya</taxon>
        <taxon>Ascomycota</taxon>
        <taxon>Pezizomycotina</taxon>
        <taxon>Eurotiomycetes</taxon>
        <taxon>Chaetothyriomycetidae</taxon>
        <taxon>Chaetothyriales</taxon>
        <taxon>Herpotrichiellaceae</taxon>
        <taxon>Cladophialophora</taxon>
    </lineage>
</organism>
<dbReference type="RefSeq" id="XP_008725375.1">
    <property type="nucleotide sequence ID" value="XM_008727153.1"/>
</dbReference>
<dbReference type="EMBL" id="KB822703">
    <property type="protein sequence ID" value="ETI26030.1"/>
    <property type="molecule type" value="Genomic_DNA"/>
</dbReference>
<proteinExistence type="predicted"/>
<dbReference type="Proteomes" id="UP000030678">
    <property type="component" value="Unassembled WGS sequence"/>
</dbReference>
<dbReference type="OrthoDB" id="10481533at2759"/>